<feature type="compositionally biased region" description="Low complexity" evidence="1">
    <location>
        <begin position="1"/>
        <end position="16"/>
    </location>
</feature>
<keyword evidence="3" id="KW-1185">Reference proteome</keyword>
<feature type="region of interest" description="Disordered" evidence="1">
    <location>
        <begin position="131"/>
        <end position="152"/>
    </location>
</feature>
<feature type="compositionally biased region" description="Polar residues" evidence="1">
    <location>
        <begin position="40"/>
        <end position="53"/>
    </location>
</feature>
<accession>A0A8H4J3B8</accession>
<reference evidence="2" key="1">
    <citation type="submission" date="2020-04" db="EMBL/GenBank/DDBJ databases">
        <title>Genome Assembly and Annotation of Botryosphaeria dothidea sdau 11-99, a Latent Pathogen of Apple Fruit Ring Rot in China.</title>
        <authorList>
            <person name="Yu C."/>
            <person name="Diao Y."/>
            <person name="Lu Q."/>
            <person name="Zhao J."/>
            <person name="Cui S."/>
            <person name="Peng C."/>
            <person name="He B."/>
            <person name="Liu H."/>
        </authorList>
    </citation>
    <scope>NUCLEOTIDE SEQUENCE [LARGE SCALE GENOMIC DNA]</scope>
    <source>
        <strain evidence="2">Sdau11-99</strain>
    </source>
</reference>
<dbReference type="AlphaFoldDB" id="A0A8H4J3B8"/>
<dbReference type="Proteomes" id="UP000572817">
    <property type="component" value="Unassembled WGS sequence"/>
</dbReference>
<comment type="caution">
    <text evidence="2">The sequence shown here is derived from an EMBL/GenBank/DDBJ whole genome shotgun (WGS) entry which is preliminary data.</text>
</comment>
<evidence type="ECO:0000256" key="1">
    <source>
        <dbReference type="SAM" id="MobiDB-lite"/>
    </source>
</evidence>
<feature type="region of interest" description="Disordered" evidence="1">
    <location>
        <begin position="1"/>
        <end position="112"/>
    </location>
</feature>
<evidence type="ECO:0000313" key="2">
    <source>
        <dbReference type="EMBL" id="KAF4311954.1"/>
    </source>
</evidence>
<gene>
    <name evidence="2" type="ORF">GTA08_BOTSDO12301</name>
</gene>
<protein>
    <submittedName>
        <fullName evidence="2">Uncharacterized protein</fullName>
    </submittedName>
</protein>
<feature type="compositionally biased region" description="Pro residues" evidence="1">
    <location>
        <begin position="78"/>
        <end position="92"/>
    </location>
</feature>
<proteinExistence type="predicted"/>
<name>A0A8H4J3B8_9PEZI</name>
<dbReference type="EMBL" id="WWBZ02000007">
    <property type="protein sequence ID" value="KAF4311954.1"/>
    <property type="molecule type" value="Genomic_DNA"/>
</dbReference>
<sequence>MSESRASASAPSRVESQPAPIGRRAKDQRAAAVDEVGLAQASSCQTPVRQFPNTPSPLSPPQAAKRPSSLSTRAPQAASPPPPEPRRPPPPSQATQAPHPRAGPNQIARELSTVRPLLRHLPRSIEHIAAFDRSATTPMWTRQPAHVDTPSR</sequence>
<organism evidence="2 3">
    <name type="scientific">Botryosphaeria dothidea</name>
    <dbReference type="NCBI Taxonomy" id="55169"/>
    <lineage>
        <taxon>Eukaryota</taxon>
        <taxon>Fungi</taxon>
        <taxon>Dikarya</taxon>
        <taxon>Ascomycota</taxon>
        <taxon>Pezizomycotina</taxon>
        <taxon>Dothideomycetes</taxon>
        <taxon>Dothideomycetes incertae sedis</taxon>
        <taxon>Botryosphaeriales</taxon>
        <taxon>Botryosphaeriaceae</taxon>
        <taxon>Botryosphaeria</taxon>
    </lineage>
</organism>
<evidence type="ECO:0000313" key="3">
    <source>
        <dbReference type="Proteomes" id="UP000572817"/>
    </source>
</evidence>